<dbReference type="EMBL" id="CP051774">
    <property type="protein sequence ID" value="QJE98114.1"/>
    <property type="molecule type" value="Genomic_DNA"/>
</dbReference>
<protein>
    <recommendedName>
        <fullName evidence="3">SsrA-binding protein</fullName>
    </recommendedName>
    <alternativeName>
        <fullName evidence="3">Small protein B</fullName>
    </alternativeName>
</protein>
<dbReference type="GO" id="GO:0003723">
    <property type="term" value="F:RNA binding"/>
    <property type="evidence" value="ECO:0007669"/>
    <property type="project" value="UniProtKB-UniRule"/>
</dbReference>
<organism evidence="4 5">
    <name type="scientific">Luteolibacter luteus</name>
    <dbReference type="NCBI Taxonomy" id="2728835"/>
    <lineage>
        <taxon>Bacteria</taxon>
        <taxon>Pseudomonadati</taxon>
        <taxon>Verrucomicrobiota</taxon>
        <taxon>Verrucomicrobiia</taxon>
        <taxon>Verrucomicrobiales</taxon>
        <taxon>Verrucomicrobiaceae</taxon>
        <taxon>Luteolibacter</taxon>
    </lineage>
</organism>
<dbReference type="HAMAP" id="MF_00023">
    <property type="entry name" value="SmpB"/>
    <property type="match status" value="1"/>
</dbReference>
<dbReference type="NCBIfam" id="NF003843">
    <property type="entry name" value="PRK05422.1"/>
    <property type="match status" value="1"/>
</dbReference>
<dbReference type="GO" id="GO:0070929">
    <property type="term" value="P:trans-translation"/>
    <property type="evidence" value="ECO:0007669"/>
    <property type="project" value="UniProtKB-UniRule"/>
</dbReference>
<dbReference type="CDD" id="cd09294">
    <property type="entry name" value="SmpB"/>
    <property type="match status" value="1"/>
</dbReference>
<keyword evidence="1 3" id="KW-0963">Cytoplasm</keyword>
<comment type="similarity">
    <text evidence="3">Belongs to the SmpB family.</text>
</comment>
<dbReference type="KEGG" id="luo:HHL09_20775"/>
<accession>A0A858RNN4</accession>
<dbReference type="SUPFAM" id="SSF74982">
    <property type="entry name" value="Small protein B (SmpB)"/>
    <property type="match status" value="1"/>
</dbReference>
<evidence type="ECO:0000313" key="5">
    <source>
        <dbReference type="Proteomes" id="UP000501812"/>
    </source>
</evidence>
<proteinExistence type="inferred from homology"/>
<dbReference type="AlphaFoldDB" id="A0A858RNN4"/>
<name>A0A858RNN4_9BACT</name>
<dbReference type="GO" id="GO:0005829">
    <property type="term" value="C:cytosol"/>
    <property type="evidence" value="ECO:0007669"/>
    <property type="project" value="TreeGrafter"/>
</dbReference>
<dbReference type="InterPro" id="IPR023620">
    <property type="entry name" value="SmpB"/>
</dbReference>
<comment type="subcellular location">
    <subcellularLocation>
        <location evidence="3">Cytoplasm</location>
    </subcellularLocation>
    <text evidence="3">The tmRNA-SmpB complex associates with stalled 70S ribosomes.</text>
</comment>
<comment type="function">
    <text evidence="3">Required for rescue of stalled ribosomes mediated by trans-translation. Binds to transfer-messenger RNA (tmRNA), required for stable association of tmRNA with ribosomes. tmRNA and SmpB together mimic tRNA shape, replacing the anticodon stem-loop with SmpB. tmRNA is encoded by the ssrA gene; the 2 termini fold to resemble tRNA(Ala) and it encodes a 'tag peptide', a short internal open reading frame. During trans-translation Ala-aminoacylated tmRNA acts like a tRNA, entering the A-site of stalled ribosomes, displacing the stalled mRNA. The ribosome then switches to translate the ORF on the tmRNA; the nascent peptide is terminated with the 'tag peptide' encoded by the tmRNA and targeted for degradation. The ribosome is freed to recommence translation, which seems to be the essential function of trans-translation.</text>
</comment>
<evidence type="ECO:0000256" key="3">
    <source>
        <dbReference type="HAMAP-Rule" id="MF_00023"/>
    </source>
</evidence>
<dbReference type="PANTHER" id="PTHR30308:SF2">
    <property type="entry name" value="SSRA-BINDING PROTEIN"/>
    <property type="match status" value="1"/>
</dbReference>
<keyword evidence="2 3" id="KW-0694">RNA-binding</keyword>
<sequence>MSAEISSNRKALRDFHISDKYEAGLELKGTEVKSIRAGKVNISDAFARIEKGQLFLYGCDIQPWETASTWFQHESKRPRRLLLHKKEILKLENASAVKGATLPCLKMYWKNKRVKVEIGVGKGKTHSDQRHDLKEKVELREAQREVARFNRQ</sequence>
<dbReference type="PROSITE" id="PS01317">
    <property type="entry name" value="SSRP"/>
    <property type="match status" value="1"/>
</dbReference>
<dbReference type="Pfam" id="PF01668">
    <property type="entry name" value="SmpB"/>
    <property type="match status" value="1"/>
</dbReference>
<dbReference type="Gene3D" id="2.40.280.10">
    <property type="match status" value="1"/>
</dbReference>
<dbReference type="NCBIfam" id="TIGR00086">
    <property type="entry name" value="smpB"/>
    <property type="match status" value="1"/>
</dbReference>
<dbReference type="PANTHER" id="PTHR30308">
    <property type="entry name" value="TMRNA-BINDING COMPONENT OF TRANS-TRANSLATION TAGGING COMPLEX"/>
    <property type="match status" value="1"/>
</dbReference>
<dbReference type="Proteomes" id="UP000501812">
    <property type="component" value="Chromosome"/>
</dbReference>
<dbReference type="RefSeq" id="WP_169456573.1">
    <property type="nucleotide sequence ID" value="NZ_CP051774.1"/>
</dbReference>
<dbReference type="GO" id="GO:0070930">
    <property type="term" value="P:trans-translation-dependent protein tagging"/>
    <property type="evidence" value="ECO:0007669"/>
    <property type="project" value="TreeGrafter"/>
</dbReference>
<gene>
    <name evidence="3 4" type="primary">smpB</name>
    <name evidence="4" type="ORF">HHL09_20775</name>
</gene>
<reference evidence="4 5" key="1">
    <citation type="submission" date="2020-04" db="EMBL/GenBank/DDBJ databases">
        <title>Luteolibacter sp. G-1-1-1 isolated from soil.</title>
        <authorList>
            <person name="Dahal R.H."/>
        </authorList>
    </citation>
    <scope>NUCLEOTIDE SEQUENCE [LARGE SCALE GENOMIC DNA]</scope>
    <source>
        <strain evidence="4 5">G-1-1-1</strain>
    </source>
</reference>
<dbReference type="InterPro" id="IPR020081">
    <property type="entry name" value="SsrA-bd_prot_CS"/>
</dbReference>
<dbReference type="InterPro" id="IPR000037">
    <property type="entry name" value="SsrA-bd_prot"/>
</dbReference>
<keyword evidence="5" id="KW-1185">Reference proteome</keyword>
<evidence type="ECO:0000256" key="1">
    <source>
        <dbReference type="ARBA" id="ARBA00022490"/>
    </source>
</evidence>
<evidence type="ECO:0000256" key="2">
    <source>
        <dbReference type="ARBA" id="ARBA00022884"/>
    </source>
</evidence>
<evidence type="ECO:0000313" key="4">
    <source>
        <dbReference type="EMBL" id="QJE98114.1"/>
    </source>
</evidence>